<dbReference type="Proteomes" id="UP000288943">
    <property type="component" value="Chromosome"/>
</dbReference>
<dbReference type="EMBL" id="CP026520">
    <property type="protein sequence ID" value="QAV17373.1"/>
    <property type="molecule type" value="Genomic_DNA"/>
</dbReference>
<organism evidence="1 2">
    <name type="scientific">Paenibacillus chitinolyticus</name>
    <dbReference type="NCBI Taxonomy" id="79263"/>
    <lineage>
        <taxon>Bacteria</taxon>
        <taxon>Bacillati</taxon>
        <taxon>Bacillota</taxon>
        <taxon>Bacilli</taxon>
        <taxon>Bacillales</taxon>
        <taxon>Paenibacillaceae</taxon>
        <taxon>Paenibacillus</taxon>
    </lineage>
</organism>
<protein>
    <submittedName>
        <fullName evidence="1">Uncharacterized protein</fullName>
    </submittedName>
</protein>
<dbReference type="AlphaFoldDB" id="A0A410WSQ6"/>
<evidence type="ECO:0000313" key="2">
    <source>
        <dbReference type="Proteomes" id="UP000288943"/>
    </source>
</evidence>
<name>A0A410WSQ6_9BACL</name>
<proteinExistence type="predicted"/>
<reference evidence="1 2" key="1">
    <citation type="submission" date="2018-01" db="EMBL/GenBank/DDBJ databases">
        <title>The whole genome sequencing and assembly of Paenibacillus chitinolyticus KCCM 41400 strain.</title>
        <authorList>
            <person name="Kim J.-Y."/>
            <person name="Park M.-K."/>
            <person name="Lee Y.-J."/>
            <person name="Yi H."/>
            <person name="Bahn Y.-S."/>
            <person name="Kim J.F."/>
            <person name="Lee D.-W."/>
        </authorList>
    </citation>
    <scope>NUCLEOTIDE SEQUENCE [LARGE SCALE GENOMIC DNA]</scope>
    <source>
        <strain evidence="1 2">KCCM 41400</strain>
    </source>
</reference>
<dbReference type="KEGG" id="pchi:PC41400_06730"/>
<gene>
    <name evidence="1" type="ORF">PC41400_06730</name>
</gene>
<evidence type="ECO:0000313" key="1">
    <source>
        <dbReference type="EMBL" id="QAV17373.1"/>
    </source>
</evidence>
<sequence length="75" mass="8455">MGNPPTVSFSALPLEPGPEQEVYLGLIIHRVFLLRLAAGFVCRVWTTFTVSCIITSVSFKENSEISHKGFVRRRF</sequence>
<accession>A0A410WSQ6</accession>